<reference evidence="1" key="1">
    <citation type="submission" date="2021-02" db="EMBL/GenBank/DDBJ databases">
        <authorList>
            <consortium name="DOE Joint Genome Institute"/>
            <person name="Ahrendt S."/>
            <person name="Looney B.P."/>
            <person name="Miyauchi S."/>
            <person name="Morin E."/>
            <person name="Drula E."/>
            <person name="Courty P.E."/>
            <person name="Chicoki N."/>
            <person name="Fauchery L."/>
            <person name="Kohler A."/>
            <person name="Kuo A."/>
            <person name="Labutti K."/>
            <person name="Pangilinan J."/>
            <person name="Lipzen A."/>
            <person name="Riley R."/>
            <person name="Andreopoulos W."/>
            <person name="He G."/>
            <person name="Johnson J."/>
            <person name="Barry K.W."/>
            <person name="Grigoriev I.V."/>
            <person name="Nagy L."/>
            <person name="Hibbett D."/>
            <person name="Henrissat B."/>
            <person name="Matheny P.B."/>
            <person name="Labbe J."/>
            <person name="Martin F."/>
        </authorList>
    </citation>
    <scope>NUCLEOTIDE SEQUENCE</scope>
    <source>
        <strain evidence="1">FP105234-sp</strain>
    </source>
</reference>
<evidence type="ECO:0000313" key="1">
    <source>
        <dbReference type="EMBL" id="KAI0041275.1"/>
    </source>
</evidence>
<reference evidence="1" key="2">
    <citation type="journal article" date="2022" name="New Phytol.">
        <title>Evolutionary transition to the ectomycorrhizal habit in the genomes of a hyperdiverse lineage of mushroom-forming fungi.</title>
        <authorList>
            <person name="Looney B."/>
            <person name="Miyauchi S."/>
            <person name="Morin E."/>
            <person name="Drula E."/>
            <person name="Courty P.E."/>
            <person name="Kohler A."/>
            <person name="Kuo A."/>
            <person name="LaButti K."/>
            <person name="Pangilinan J."/>
            <person name="Lipzen A."/>
            <person name="Riley R."/>
            <person name="Andreopoulos W."/>
            <person name="He G."/>
            <person name="Johnson J."/>
            <person name="Nolan M."/>
            <person name="Tritt A."/>
            <person name="Barry K.W."/>
            <person name="Grigoriev I.V."/>
            <person name="Nagy L.G."/>
            <person name="Hibbett D."/>
            <person name="Henrissat B."/>
            <person name="Matheny P.B."/>
            <person name="Labbe J."/>
            <person name="Martin F.M."/>
        </authorList>
    </citation>
    <scope>NUCLEOTIDE SEQUENCE</scope>
    <source>
        <strain evidence="1">FP105234-sp</strain>
    </source>
</reference>
<comment type="caution">
    <text evidence="1">The sequence shown here is derived from an EMBL/GenBank/DDBJ whole genome shotgun (WGS) entry which is preliminary data.</text>
</comment>
<evidence type="ECO:0000313" key="2">
    <source>
        <dbReference type="Proteomes" id="UP000814033"/>
    </source>
</evidence>
<keyword evidence="2" id="KW-1185">Reference proteome</keyword>
<sequence length="222" mass="25110">MNTATANIAVGRQAPPSVEAAQDARLYAATGRLRLAYRSRPVHSNQLRWFAQGIAREIQFIPALLGRHAVEHSHPSAITPSINDIRWLGRSVAAAEVSLDEIYKLLPLGPEPPTMNYTEQRVGNAWWEDCQIRQGDMPAIIYDLHQRWSRNRMTRDEGREVSQAIETPSGDFEASLDRLAPVMRQDLRAFRAHTASIIRDECLEKYRAAAELDHALSLLYSR</sequence>
<dbReference type="Proteomes" id="UP000814033">
    <property type="component" value="Unassembled WGS sequence"/>
</dbReference>
<organism evidence="1 2">
    <name type="scientific">Auriscalpium vulgare</name>
    <dbReference type="NCBI Taxonomy" id="40419"/>
    <lineage>
        <taxon>Eukaryota</taxon>
        <taxon>Fungi</taxon>
        <taxon>Dikarya</taxon>
        <taxon>Basidiomycota</taxon>
        <taxon>Agaricomycotina</taxon>
        <taxon>Agaricomycetes</taxon>
        <taxon>Russulales</taxon>
        <taxon>Auriscalpiaceae</taxon>
        <taxon>Auriscalpium</taxon>
    </lineage>
</organism>
<gene>
    <name evidence="1" type="ORF">FA95DRAFT_1611147</name>
</gene>
<protein>
    <submittedName>
        <fullName evidence="1">Uncharacterized protein</fullName>
    </submittedName>
</protein>
<accession>A0ACB8RAW9</accession>
<dbReference type="EMBL" id="MU276133">
    <property type="protein sequence ID" value="KAI0041275.1"/>
    <property type="molecule type" value="Genomic_DNA"/>
</dbReference>
<name>A0ACB8RAW9_9AGAM</name>
<proteinExistence type="predicted"/>